<feature type="binding site" evidence="5">
    <location>
        <position position="123"/>
    </location>
    <ligand>
        <name>ATP</name>
        <dbReference type="ChEBI" id="CHEBI:30616"/>
    </ligand>
</feature>
<feature type="domain" description="Protein kinase" evidence="7">
    <location>
        <begin position="92"/>
        <end position="366"/>
    </location>
</feature>
<dbReference type="Gene3D" id="1.25.40.10">
    <property type="entry name" value="Tetratricopeptide repeat domain"/>
    <property type="match status" value="1"/>
</dbReference>
<evidence type="ECO:0000259" key="7">
    <source>
        <dbReference type="PROSITE" id="PS50011"/>
    </source>
</evidence>
<dbReference type="Gene3D" id="1.10.510.10">
    <property type="entry name" value="Transferase(Phosphotransferase) domain 1"/>
    <property type="match status" value="1"/>
</dbReference>
<evidence type="ECO:0000256" key="1">
    <source>
        <dbReference type="ARBA" id="ARBA00022679"/>
    </source>
</evidence>
<protein>
    <submittedName>
        <fullName evidence="8">Serine/threonine-protein kinase</fullName>
    </submittedName>
</protein>
<dbReference type="SMART" id="SM00220">
    <property type="entry name" value="S_TKc"/>
    <property type="match status" value="1"/>
</dbReference>
<accession>A0ABT1QYK4</accession>
<dbReference type="SUPFAM" id="SSF48452">
    <property type="entry name" value="TPR-like"/>
    <property type="match status" value="1"/>
</dbReference>
<keyword evidence="4 5" id="KW-0067">ATP-binding</keyword>
<feature type="coiled-coil region" evidence="6">
    <location>
        <begin position="738"/>
        <end position="765"/>
    </location>
</feature>
<evidence type="ECO:0000256" key="3">
    <source>
        <dbReference type="ARBA" id="ARBA00022777"/>
    </source>
</evidence>
<dbReference type="InterPro" id="IPR011990">
    <property type="entry name" value="TPR-like_helical_dom_sf"/>
</dbReference>
<dbReference type="PANTHER" id="PTHR43289">
    <property type="entry name" value="MITOGEN-ACTIVATED PROTEIN KINASE KINASE KINASE 20-RELATED"/>
    <property type="match status" value="1"/>
</dbReference>
<feature type="coiled-coil region" evidence="6">
    <location>
        <begin position="410"/>
        <end position="437"/>
    </location>
</feature>
<reference evidence="8" key="1">
    <citation type="submission" date="2022-07" db="EMBL/GenBank/DDBJ databases">
        <title>Tahibacter sp., a new gammaproteobacterium isolated from the silt sample collected at pig farm.</title>
        <authorList>
            <person name="Chen H."/>
        </authorList>
    </citation>
    <scope>NUCLEOTIDE SEQUENCE</scope>
    <source>
        <strain evidence="8">P2K</strain>
    </source>
</reference>
<dbReference type="GO" id="GO:0016301">
    <property type="term" value="F:kinase activity"/>
    <property type="evidence" value="ECO:0007669"/>
    <property type="project" value="UniProtKB-KW"/>
</dbReference>
<keyword evidence="3 8" id="KW-0418">Kinase</keyword>
<comment type="caution">
    <text evidence="8">The sequence shown here is derived from an EMBL/GenBank/DDBJ whole genome shotgun (WGS) entry which is preliminary data.</text>
</comment>
<dbReference type="PANTHER" id="PTHR43289:SF34">
    <property type="entry name" value="SERINE_THREONINE-PROTEIN KINASE YBDM-RELATED"/>
    <property type="match status" value="1"/>
</dbReference>
<evidence type="ECO:0000256" key="2">
    <source>
        <dbReference type="ARBA" id="ARBA00022741"/>
    </source>
</evidence>
<evidence type="ECO:0000313" key="9">
    <source>
        <dbReference type="Proteomes" id="UP001165498"/>
    </source>
</evidence>
<evidence type="ECO:0000313" key="8">
    <source>
        <dbReference type="EMBL" id="MCQ4167369.1"/>
    </source>
</evidence>
<evidence type="ECO:0000256" key="4">
    <source>
        <dbReference type="ARBA" id="ARBA00022840"/>
    </source>
</evidence>
<keyword evidence="2 5" id="KW-0547">Nucleotide-binding</keyword>
<dbReference type="InterPro" id="IPR000719">
    <property type="entry name" value="Prot_kinase_dom"/>
</dbReference>
<organism evidence="8 9">
    <name type="scientific">Tahibacter harae</name>
    <dbReference type="NCBI Taxonomy" id="2963937"/>
    <lineage>
        <taxon>Bacteria</taxon>
        <taxon>Pseudomonadati</taxon>
        <taxon>Pseudomonadota</taxon>
        <taxon>Gammaproteobacteria</taxon>
        <taxon>Lysobacterales</taxon>
        <taxon>Rhodanobacteraceae</taxon>
        <taxon>Tahibacter</taxon>
    </lineage>
</organism>
<dbReference type="InterPro" id="IPR011009">
    <property type="entry name" value="Kinase-like_dom_sf"/>
</dbReference>
<dbReference type="EMBL" id="JANFQO010000029">
    <property type="protein sequence ID" value="MCQ4167369.1"/>
    <property type="molecule type" value="Genomic_DNA"/>
</dbReference>
<dbReference type="PROSITE" id="PS50011">
    <property type="entry name" value="PROTEIN_KINASE_DOM"/>
    <property type="match status" value="1"/>
</dbReference>
<dbReference type="InterPro" id="IPR008271">
    <property type="entry name" value="Ser/Thr_kinase_AS"/>
</dbReference>
<keyword evidence="9" id="KW-1185">Reference proteome</keyword>
<dbReference type="PROSITE" id="PS00108">
    <property type="entry name" value="PROTEIN_KINASE_ST"/>
    <property type="match status" value="1"/>
</dbReference>
<dbReference type="Gene3D" id="3.30.200.20">
    <property type="entry name" value="Phosphorylase Kinase, domain 1"/>
    <property type="match status" value="1"/>
</dbReference>
<dbReference type="PROSITE" id="PS00107">
    <property type="entry name" value="PROTEIN_KINASE_ATP"/>
    <property type="match status" value="1"/>
</dbReference>
<evidence type="ECO:0000256" key="6">
    <source>
        <dbReference type="SAM" id="Coils"/>
    </source>
</evidence>
<keyword evidence="6" id="KW-0175">Coiled coil</keyword>
<dbReference type="InterPro" id="IPR017441">
    <property type="entry name" value="Protein_kinase_ATP_BS"/>
</dbReference>
<evidence type="ECO:0000256" key="5">
    <source>
        <dbReference type="PROSITE-ProRule" id="PRU10141"/>
    </source>
</evidence>
<keyword evidence="1" id="KW-0808">Transferase</keyword>
<dbReference type="CDD" id="cd14014">
    <property type="entry name" value="STKc_PknB_like"/>
    <property type="match status" value="1"/>
</dbReference>
<gene>
    <name evidence="8" type="ORF">NM961_21855</name>
</gene>
<proteinExistence type="predicted"/>
<dbReference type="Pfam" id="PF00069">
    <property type="entry name" value="Pkinase"/>
    <property type="match status" value="1"/>
</dbReference>
<dbReference type="RefSeq" id="WP_255916556.1">
    <property type="nucleotide sequence ID" value="NZ_JANFQO010000029.1"/>
</dbReference>
<dbReference type="SUPFAM" id="SSF56112">
    <property type="entry name" value="Protein kinase-like (PK-like)"/>
    <property type="match status" value="1"/>
</dbReference>
<sequence>MDTPLSPALWRRLRPLLDAAQELPAEAQAQFLAGLAPEQAELRPLLERLLHRARQPHLLDTPIVAELAARAAAEHEQRVEAGPRSGDCVAGYRLIEALGSGGMGVVYRAGRVDADFAQTVALKLLRDAGPGARARFERERRILAPLRHPNIAQLIDAGHSEQGEPFLVLEFVEGQPLTDYARARALPLERRLRLLLAVAAALAYAHRHLVIHRDLKPSNVLVSGDGHVKLLDFGIAKLLADDDAPLLTRQGVGPMTPEYAAPEQFRGEPVSVATDVYQFGVLAFVLVAGRLPYAGDPREPLAWARAVSEDEPLTLNAARRRSDTAAAAPAPRRAPWRDLDAVLRKAMAKRADDRYASMDALAADLLAVLESRPVGARRAGLGYHALRFAQRHRVPVAIAAVAALGLLAFAALALQAAQDARREAQRANATISFLERLFDAADPGSNRSDKLTAATLLERGRRMLDADDAGADLLLRARLHGVIGKIHLATNDWAQAFPQLERAIADYDAGGGAAPAVLAPLLERAAWAAQRTSHSVQARAWLERLDVLLPALGAEGEDIAIDAWLTRALLLRDDRNYSAGLAQAERALALARRRHGEDSLRAAFVLGRVQNLQALLRRYDEAEASLRRARAIYAAHYGEDHIQVVTLDAQLATQLLSRGRLAQARPALEDSARRLRAIAGERSYAYANHLLELAKLDSRDGLHARALERLALAADIFAETAGAASMPQTMALWTAAGVELAAGDAAAARARLERVREQLLALVAADSRVIAELGVDIAAAELAQAHEAEAAAALDRALPALEAEPASRALALGLRLRGELAQRRGEAAASWFARALAAAESSFPADAAELSAYRRAARP</sequence>
<name>A0ABT1QYK4_9GAMM</name>
<dbReference type="Proteomes" id="UP001165498">
    <property type="component" value="Unassembled WGS sequence"/>
</dbReference>